<organism evidence="1 2">
    <name type="scientific">Variovorax paradoxus</name>
    <dbReference type="NCBI Taxonomy" id="34073"/>
    <lineage>
        <taxon>Bacteria</taxon>
        <taxon>Pseudomonadati</taxon>
        <taxon>Pseudomonadota</taxon>
        <taxon>Betaproteobacteria</taxon>
        <taxon>Burkholderiales</taxon>
        <taxon>Comamonadaceae</taxon>
        <taxon>Variovorax</taxon>
    </lineage>
</organism>
<dbReference type="EMBL" id="JZWI01000042">
    <property type="protein sequence ID" value="KLN52899.1"/>
    <property type="molecule type" value="Genomic_DNA"/>
</dbReference>
<gene>
    <name evidence="1" type="ORF">VPARA_59720</name>
</gene>
<evidence type="ECO:0000313" key="1">
    <source>
        <dbReference type="EMBL" id="KLN52899.1"/>
    </source>
</evidence>
<evidence type="ECO:0000313" key="2">
    <source>
        <dbReference type="Proteomes" id="UP000035170"/>
    </source>
</evidence>
<proteinExistence type="predicted"/>
<keyword evidence="2" id="KW-1185">Reference proteome</keyword>
<accession>A0A0H2LRP7</accession>
<dbReference type="AlphaFoldDB" id="A0A0H2LRP7"/>
<reference evidence="1 2" key="1">
    <citation type="submission" date="2015-03" db="EMBL/GenBank/DDBJ databases">
        <title>Genome sequence of Variovorax paradoxus TBEA6.</title>
        <authorList>
            <person name="Poehlein A."/>
            <person name="Schuldes J."/>
            <person name="Wuebbeler J.H."/>
            <person name="Hiessl S."/>
            <person name="Steinbuechel A."/>
            <person name="Daniel R."/>
        </authorList>
    </citation>
    <scope>NUCLEOTIDE SEQUENCE [LARGE SCALE GENOMIC DNA]</scope>
    <source>
        <strain evidence="1 2">TBEA6</strain>
    </source>
</reference>
<dbReference type="Proteomes" id="UP000035170">
    <property type="component" value="Unassembled WGS sequence"/>
</dbReference>
<protein>
    <submittedName>
        <fullName evidence="1">Uncharacterized protein</fullName>
    </submittedName>
</protein>
<dbReference type="PATRIC" id="fig|34073.19.peg.6130"/>
<name>A0A0H2LRP7_VARPD</name>
<comment type="caution">
    <text evidence="1">The sequence shown here is derived from an EMBL/GenBank/DDBJ whole genome shotgun (WGS) entry which is preliminary data.</text>
</comment>
<sequence length="128" mass="14750">MSPTKMNSIMEKLFHLSKRGGVTDRDIAFLRADKQIDENVYVKKASVGAVEEDIFILFNSERNKLKVQDDFWLGKEKSEPEILFYKNSKLVSPVNEAEAKRFGVIVFSKESVWVIQPTTRCAGRYSRE</sequence>